<dbReference type="OrthoDB" id="5391991at2759"/>
<name>A0A1E3PFK2_9ASCO</name>
<evidence type="ECO:0000256" key="1">
    <source>
        <dbReference type="SAM" id="MobiDB-lite"/>
    </source>
</evidence>
<dbReference type="PANTHER" id="PTHR28164">
    <property type="entry name" value="PROTEIN STB3"/>
    <property type="match status" value="1"/>
</dbReference>
<feature type="compositionally biased region" description="Low complexity" evidence="1">
    <location>
        <begin position="65"/>
        <end position="90"/>
    </location>
</feature>
<dbReference type="Proteomes" id="UP000095009">
    <property type="component" value="Unassembled WGS sequence"/>
</dbReference>
<dbReference type="GO" id="GO:0005634">
    <property type="term" value="C:nucleus"/>
    <property type="evidence" value="ECO:0007669"/>
    <property type="project" value="TreeGrafter"/>
</dbReference>
<reference evidence="2 3" key="1">
    <citation type="journal article" date="2016" name="Proc. Natl. Acad. Sci. U.S.A.">
        <title>Comparative genomics of biotechnologically important yeasts.</title>
        <authorList>
            <person name="Riley R."/>
            <person name="Haridas S."/>
            <person name="Wolfe K.H."/>
            <person name="Lopes M.R."/>
            <person name="Hittinger C.T."/>
            <person name="Goeker M."/>
            <person name="Salamov A.A."/>
            <person name="Wisecaver J.H."/>
            <person name="Long T.M."/>
            <person name="Calvey C.H."/>
            <person name="Aerts A.L."/>
            <person name="Barry K.W."/>
            <person name="Choi C."/>
            <person name="Clum A."/>
            <person name="Coughlan A.Y."/>
            <person name="Deshpande S."/>
            <person name="Douglass A.P."/>
            <person name="Hanson S.J."/>
            <person name="Klenk H.-P."/>
            <person name="LaButti K.M."/>
            <person name="Lapidus A."/>
            <person name="Lindquist E.A."/>
            <person name="Lipzen A.M."/>
            <person name="Meier-Kolthoff J.P."/>
            <person name="Ohm R.A."/>
            <person name="Otillar R.P."/>
            <person name="Pangilinan J.L."/>
            <person name="Peng Y."/>
            <person name="Rokas A."/>
            <person name="Rosa C.A."/>
            <person name="Scheuner C."/>
            <person name="Sibirny A.A."/>
            <person name="Slot J.C."/>
            <person name="Stielow J.B."/>
            <person name="Sun H."/>
            <person name="Kurtzman C.P."/>
            <person name="Blackwell M."/>
            <person name="Grigoriev I.V."/>
            <person name="Jeffries T.W."/>
        </authorList>
    </citation>
    <scope>NUCLEOTIDE SEQUENCE [LARGE SCALE GENOMIC DNA]</scope>
    <source>
        <strain evidence="2 3">DSM 6958</strain>
    </source>
</reference>
<feature type="compositionally biased region" description="Acidic residues" evidence="1">
    <location>
        <begin position="430"/>
        <end position="448"/>
    </location>
</feature>
<keyword evidence="3" id="KW-1185">Reference proteome</keyword>
<sequence length="595" mass="64040">MTITTPSSFLLGSGPKTLDGKPLSPLSGSIATRIPKWSEKSPDVAPVRVSSENIDSDTDRKARISPSHSLEGFSSSGESLSTSSTSTSPSLPLSCRALIGAPGNNSAYGSLPRENEVKNNNSKSTNEIYNNNEKNTEKKNIRFRRYSSDRRSGPNYPRRPSFGTIAGSGRAKSFEAHNHLEDGEMAGPLNTNTPRALAAAAAITNERIGKFLIATGPLSIRHITTHLSVSVPNFAELSLSKQRRLIMSVLDVSSLGDDAKSPSNSNGYSFEKVGWGRWAAKKVSGSTSAKTTPIIKAISPKLSSSVPNPRRSSISFSVSRKSSHGTNSIGNGSSVIAGASSTHSLTAPMSRRESISDNLYQRGHYLSVPISPLLGATNAVNTSTQNTLISRPSGTSNVESPLLEDDDMLLDNETLFDRRGRGHYLESAILDDESEASEDSENSDDDVDDYRSNYSLYARSTLTTSARLKQYRIHQANRTPLAVSQKIVEIGCDTDEEDWQTVGAASLRSVSSSVNEIPIRSQSVSLSPLFSSQSVSSSYTTPSPSLVPYTNVGFPSNPHLNNVKQSNMRYHQQLVGQEKELDAISALVSLSQFGS</sequence>
<feature type="region of interest" description="Disordered" evidence="1">
    <location>
        <begin position="301"/>
        <end position="335"/>
    </location>
</feature>
<feature type="compositionally biased region" description="Polar residues" evidence="1">
    <location>
        <begin position="1"/>
        <end position="10"/>
    </location>
</feature>
<dbReference type="PANTHER" id="PTHR28164:SF1">
    <property type="entry name" value="PROTEIN STB3"/>
    <property type="match status" value="1"/>
</dbReference>
<dbReference type="GO" id="GO:0043565">
    <property type="term" value="F:sequence-specific DNA binding"/>
    <property type="evidence" value="ECO:0007669"/>
    <property type="project" value="TreeGrafter"/>
</dbReference>
<organism evidence="2 3">
    <name type="scientific">Nadsonia fulvescens var. elongata DSM 6958</name>
    <dbReference type="NCBI Taxonomy" id="857566"/>
    <lineage>
        <taxon>Eukaryota</taxon>
        <taxon>Fungi</taxon>
        <taxon>Dikarya</taxon>
        <taxon>Ascomycota</taxon>
        <taxon>Saccharomycotina</taxon>
        <taxon>Dipodascomycetes</taxon>
        <taxon>Dipodascales</taxon>
        <taxon>Dipodascales incertae sedis</taxon>
        <taxon>Nadsonia</taxon>
    </lineage>
</organism>
<feature type="region of interest" description="Disordered" evidence="1">
    <location>
        <begin position="1"/>
        <end position="90"/>
    </location>
</feature>
<feature type="compositionally biased region" description="Basic and acidic residues" evidence="1">
    <location>
        <begin position="134"/>
        <end position="152"/>
    </location>
</feature>
<protein>
    <submittedName>
        <fullName evidence="2">Uncharacterized protein</fullName>
    </submittedName>
</protein>
<dbReference type="EMBL" id="KV454414">
    <property type="protein sequence ID" value="ODQ63732.1"/>
    <property type="molecule type" value="Genomic_DNA"/>
</dbReference>
<feature type="compositionally biased region" description="Low complexity" evidence="1">
    <location>
        <begin position="310"/>
        <end position="320"/>
    </location>
</feature>
<accession>A0A1E3PFK2</accession>
<dbReference type="AlphaFoldDB" id="A0A1E3PFK2"/>
<evidence type="ECO:0000313" key="2">
    <source>
        <dbReference type="EMBL" id="ODQ63732.1"/>
    </source>
</evidence>
<feature type="region of interest" description="Disordered" evidence="1">
    <location>
        <begin position="430"/>
        <end position="451"/>
    </location>
</feature>
<gene>
    <name evidence="2" type="ORF">NADFUDRAFT_44033</name>
</gene>
<feature type="compositionally biased region" description="Polar residues" evidence="1">
    <location>
        <begin position="324"/>
        <end position="335"/>
    </location>
</feature>
<feature type="region of interest" description="Disordered" evidence="1">
    <location>
        <begin position="104"/>
        <end position="168"/>
    </location>
</feature>
<dbReference type="GO" id="GO:0000432">
    <property type="term" value="P:positive regulation of transcription from RNA polymerase II promoter by glucose"/>
    <property type="evidence" value="ECO:0007669"/>
    <property type="project" value="TreeGrafter"/>
</dbReference>
<evidence type="ECO:0000313" key="3">
    <source>
        <dbReference type="Proteomes" id="UP000095009"/>
    </source>
</evidence>
<proteinExistence type="predicted"/>
<dbReference type="InterPro" id="IPR018818">
    <property type="entry name" value="Stb3"/>
</dbReference>
<dbReference type="Pfam" id="PF10330">
    <property type="entry name" value="Stb3"/>
    <property type="match status" value="1"/>
</dbReference>